<evidence type="ECO:0000313" key="5">
    <source>
        <dbReference type="Proteomes" id="UP000003438"/>
    </source>
</evidence>
<keyword evidence="5" id="KW-1185">Reference proteome</keyword>
<evidence type="ECO:0000256" key="1">
    <source>
        <dbReference type="SAM" id="MobiDB-lite"/>
    </source>
</evidence>
<feature type="compositionally biased region" description="Low complexity" evidence="1">
    <location>
        <begin position="1362"/>
        <end position="1381"/>
    </location>
</feature>
<feature type="region of interest" description="Disordered" evidence="1">
    <location>
        <begin position="30"/>
        <end position="158"/>
    </location>
</feature>
<keyword evidence="2" id="KW-0472">Membrane</keyword>
<dbReference type="HOGENOM" id="CLU_252502_0_0_9"/>
<dbReference type="EMBL" id="ACBY02000070">
    <property type="protein sequence ID" value="EFB74466.1"/>
    <property type="molecule type" value="Genomic_DNA"/>
</dbReference>
<dbReference type="eggNOG" id="COG2304">
    <property type="taxonomic scope" value="Bacteria"/>
</dbReference>
<accession>D1PS89</accession>
<evidence type="ECO:0000313" key="4">
    <source>
        <dbReference type="EMBL" id="EFB74466.1"/>
    </source>
</evidence>
<evidence type="ECO:0000256" key="2">
    <source>
        <dbReference type="SAM" id="Phobius"/>
    </source>
</evidence>
<dbReference type="STRING" id="411471.SUBVAR_07272"/>
<comment type="caution">
    <text evidence="4">The sequence shown here is derived from an EMBL/GenBank/DDBJ whole genome shotgun (WGS) entry which is preliminary data.</text>
</comment>
<name>D1PS89_9FIRM</name>
<dbReference type="Proteomes" id="UP000003438">
    <property type="component" value="Unassembled WGS sequence"/>
</dbReference>
<proteinExistence type="predicted"/>
<feature type="compositionally biased region" description="Acidic residues" evidence="1">
    <location>
        <begin position="39"/>
        <end position="52"/>
    </location>
</feature>
<evidence type="ECO:0000256" key="3">
    <source>
        <dbReference type="SAM" id="SignalP"/>
    </source>
</evidence>
<feature type="signal peptide" evidence="3">
    <location>
        <begin position="1"/>
        <end position="28"/>
    </location>
</feature>
<feature type="compositionally biased region" description="Acidic residues" evidence="1">
    <location>
        <begin position="120"/>
        <end position="141"/>
    </location>
</feature>
<keyword evidence="2" id="KW-1133">Transmembrane helix</keyword>
<sequence length="1430" mass="151355">MKRRSGKIFAATLALLVCLNAMPLGALAAETTAGAPETEQTEEVESLTETDESLPKEGDGQTVGQAGDGEQEEDKTDVTTGDEETEDKTDVTTGDGETEDKTDVTTGAGETEDKTNVTTGDEETEDTTDITTDDEPEDVPDAQENGTPSKASRVAPAAGVQVLDETETVVYYVNGLDGNDTTNNGTSEDTAFATLAKAVTTAKDGDTIKLLSDITVTEQARITGKQLTITSGGDQIYTITRGEKMVTTSDRSRSWYNPAMIEATDKGTVTLQNVTLSDAGLHTCVDGNGAVIPTSYVMQAKDKNNPDDPGAKDFDNRQCVQDAMIAAYGEGASIILGDKATLKDYGGMSAVRANDGATITMQDGSVICDEAVTDRTKGKEKEETGAAGAVWLQSATFTMEQGAKITNLVGRAVYNEHGTANIDGEISDITNDKDIWNSFDGIAVHVRDSGTANLLEHSLITKINAQNETVNYASAVSLCAYDTSVTMKNGALISDVTGTAITVNGDTDAKATPDDISLNVEGEITGVTGWSALRLNGSDGLKCTIGEYADIHGNTTVYGVFYVQGSGINIDLYGQVHNNNQGIYMFANFGGQTLTMHDGAAITENDGDGVIVRRGTFTMLGGTISKNGGSGVNVETGSVFDMQGGTVSENQNAGIAFTSNKGWTTTEYPRVTLTKGTISGNTMKIDGSNPASVDLVVKTTKDPSKNDSTESAYSSVKRYMQISSSPEMVISNGNIYLQRYGITLERPAGDVKFGNTSDEAIKVIQASAQTQGWGDVLAALWVHSDSQKAALNLSKPTTMQTGMHAYLAVIPVNEEGLPEEDATVTFYGVASQSDKLLATVAGDNPNGYAVALVQPTADYGTMTITVPEQVNSTSKDAETNSYTIPGEATYTMSDSLKAMAAVETSEFTNITLTVNLDPTLSVDTKNVTLTSNILTAKEVKYSGGTLTVTCGTKTGWEEADNLVSTLKWTATLDENDFENGKTLVTTGNLSAELADTTEIYVPSTAGVTKLLTVVEVTPVDITVYMGGKEGYEGAVIENGEIKGSQSLPEPGFEVKLPDGVKVENLLFKDSTSTKTWKLQTYDGGTDSEGIYKIVPQGDKQDPLRVQFTNADNEIVISDMFDVGAAVNQTFTMEIYKGTVGAVLATDTTDPNGNSYTVISNTGKLHVRGTTGNVHYGSKIAENAQAPAGESAVKVADGTTFTINGSDVLAKADAVQLLFDDVINTTPTQQDRLIQLAQRADTVLGAPATGKVRNFTAKYLDLVDTSNGNAWVKASNKVTVCWPYPEGTDQDTEFTVLHFKDLHRDMAAGEVSGDIATSEVETMTGIVKTATHIEFQTDEFSPFALVWYTDKPAGDSKDDNEESSSSSTTIQTTQTTTASASAAAPAAAPAAVIPQTSDDSQPALWAGLLVFSGAALTALYLLKRRKQNREQ</sequence>
<reference evidence="4" key="1">
    <citation type="submission" date="2009-12" db="EMBL/GenBank/DDBJ databases">
        <authorList>
            <person name="Weinstock G."/>
            <person name="Sodergren E."/>
            <person name="Clifton S."/>
            <person name="Fulton L."/>
            <person name="Fulton B."/>
            <person name="Courtney L."/>
            <person name="Fronick C."/>
            <person name="Harrison M."/>
            <person name="Strong C."/>
            <person name="Farmer C."/>
            <person name="Delahaunty K."/>
            <person name="Markovic C."/>
            <person name="Hall O."/>
            <person name="Minx P."/>
            <person name="Tomlinson C."/>
            <person name="Mitreva M."/>
            <person name="Nelson J."/>
            <person name="Hou S."/>
            <person name="Wollam A."/>
            <person name="Pepin K.H."/>
            <person name="Johnson M."/>
            <person name="Bhonagiri V."/>
            <person name="Nash W.E."/>
            <person name="Warren W."/>
            <person name="Chinwalla A."/>
            <person name="Mardis E.R."/>
            <person name="Wilson R.K."/>
        </authorList>
    </citation>
    <scope>NUCLEOTIDE SEQUENCE [LARGE SCALE GENOMIC DNA]</scope>
    <source>
        <strain evidence="4">DSM 15176</strain>
    </source>
</reference>
<feature type="compositionally biased region" description="Acidic residues" evidence="1">
    <location>
        <begin position="69"/>
        <end position="87"/>
    </location>
</feature>
<protein>
    <submittedName>
        <fullName evidence="4">Sortase B cell surface sorting signal</fullName>
    </submittedName>
</protein>
<gene>
    <name evidence="4" type="ORF">SUBVAR_07272</name>
</gene>
<keyword evidence="2" id="KW-0812">Transmembrane</keyword>
<dbReference type="OrthoDB" id="1861217at2"/>
<dbReference type="RefSeq" id="WP_007048617.1">
    <property type="nucleotide sequence ID" value="NZ_GG704771.1"/>
</dbReference>
<feature type="chain" id="PRO_5005669912" evidence="3">
    <location>
        <begin position="29"/>
        <end position="1430"/>
    </location>
</feature>
<keyword evidence="3" id="KW-0732">Signal</keyword>
<feature type="transmembrane region" description="Helical" evidence="2">
    <location>
        <begin position="1402"/>
        <end position="1421"/>
    </location>
</feature>
<organism evidence="4 5">
    <name type="scientific">Subdoligranulum variabile DSM 15176</name>
    <dbReference type="NCBI Taxonomy" id="411471"/>
    <lineage>
        <taxon>Bacteria</taxon>
        <taxon>Bacillati</taxon>
        <taxon>Bacillota</taxon>
        <taxon>Clostridia</taxon>
        <taxon>Eubacteriales</taxon>
        <taxon>Oscillospiraceae</taxon>
        <taxon>Subdoligranulum</taxon>
    </lineage>
</organism>
<feature type="region of interest" description="Disordered" evidence="1">
    <location>
        <begin position="1353"/>
        <end position="1381"/>
    </location>
</feature>